<keyword evidence="1" id="KW-0472">Membrane</keyword>
<evidence type="ECO:0000256" key="1">
    <source>
        <dbReference type="SAM" id="Phobius"/>
    </source>
</evidence>
<sequence>MIWLLIPIGIWIIALLIMALPKYVVIKVRKIELELKKDAALAKYTNANESMYKSIEKNFLDTIHLNTLSFVGSIIGSVLIAIGTLVFCLVLIL</sequence>
<organism evidence="2 3">
    <name type="scientific">Cytobacillus horneckiae</name>
    <dbReference type="NCBI Taxonomy" id="549687"/>
    <lineage>
        <taxon>Bacteria</taxon>
        <taxon>Bacillati</taxon>
        <taxon>Bacillota</taxon>
        <taxon>Bacilli</taxon>
        <taxon>Bacillales</taxon>
        <taxon>Bacillaceae</taxon>
        <taxon>Cytobacillus</taxon>
    </lineage>
</organism>
<protein>
    <recommendedName>
        <fullName evidence="4">DUF3899 domain-containing protein</fullName>
    </recommendedName>
</protein>
<feature type="transmembrane region" description="Helical" evidence="1">
    <location>
        <begin position="6"/>
        <end position="26"/>
    </location>
</feature>
<dbReference type="Proteomes" id="UP000233343">
    <property type="component" value="Unassembled WGS sequence"/>
</dbReference>
<keyword evidence="1" id="KW-1133">Transmembrane helix</keyword>
<evidence type="ECO:0008006" key="4">
    <source>
        <dbReference type="Google" id="ProtNLM"/>
    </source>
</evidence>
<evidence type="ECO:0000313" key="2">
    <source>
        <dbReference type="EMBL" id="PKG25778.1"/>
    </source>
</evidence>
<comment type="caution">
    <text evidence="2">The sequence shown here is derived from an EMBL/GenBank/DDBJ whole genome shotgun (WGS) entry which is preliminary data.</text>
</comment>
<gene>
    <name evidence="2" type="ORF">CWS20_27465</name>
</gene>
<dbReference type="EMBL" id="PISD01000098">
    <property type="protein sequence ID" value="PKG25778.1"/>
    <property type="molecule type" value="Genomic_DNA"/>
</dbReference>
<reference evidence="2 3" key="1">
    <citation type="journal article" date="2010" name="Int. J. Syst. Evol. Microbiol.">
        <title>Bacillus horneckiae sp. nov., isolated from a spacecraft-assembly clean room.</title>
        <authorList>
            <person name="Vaishampayan P."/>
            <person name="Probst A."/>
            <person name="Krishnamurthi S."/>
            <person name="Ghosh S."/>
            <person name="Osman S."/>
            <person name="McDowall A."/>
            <person name="Ruckmani A."/>
            <person name="Mayilraj S."/>
            <person name="Venkateswaran K."/>
        </authorList>
    </citation>
    <scope>NUCLEOTIDE SEQUENCE [LARGE SCALE GENOMIC DNA]</scope>
    <source>
        <strain evidence="3">1PO1SC</strain>
    </source>
</reference>
<dbReference type="RefSeq" id="WP_066194103.1">
    <property type="nucleotide sequence ID" value="NZ_JARMMB010000034.1"/>
</dbReference>
<evidence type="ECO:0000313" key="3">
    <source>
        <dbReference type="Proteomes" id="UP000233343"/>
    </source>
</evidence>
<dbReference type="AlphaFoldDB" id="A0A2N0Z8F0"/>
<keyword evidence="3" id="KW-1185">Reference proteome</keyword>
<feature type="transmembrane region" description="Helical" evidence="1">
    <location>
        <begin position="67"/>
        <end position="92"/>
    </location>
</feature>
<proteinExistence type="predicted"/>
<name>A0A2N0Z8F0_9BACI</name>
<keyword evidence="1" id="KW-0812">Transmembrane</keyword>
<accession>A0A2N0Z8F0</accession>